<evidence type="ECO:0000259" key="1">
    <source>
        <dbReference type="Pfam" id="PF04577"/>
    </source>
</evidence>
<accession>A0ABW4IB50</accession>
<sequence length="436" mass="51908">MENSRRFSIEEEKPFKKPGFFKRYLMAKMKRIYRRDRIELQKPLMKFLTSKWFMERDIIAFPQYKLLNNNLNILKEEEVVLKYSFPDFYEKHFEGDKEIKECGGFYKYTIELNNVRLIGGSDIIILNEKYALYDLKFLDREKAFDYTDEAIKFLKNDTVVFETNKSKINLPRGVCFVGNYSANYYHFIIEIISRFEQLDKLKLDKDIPVIMDKSCWDIRQLQELMTLFNIQNRNIIIIEKGVQYEVEQLYYISKPNFIPPNYKDITNIKAQHNLFDEVSLTFIRNTVLNSVQEKYDFKKRLFISRKNASGRRQYNESEIYEILKPYGFSIFYPEEYSAIEQATIFNQAEFIIGATGAAFTNLLFCNFSCKVICMTNYDLDVSIFCTICRLFGIELLYMYDETLELNKDSDVHIDFNISPNKMKKALEIMLTDTKPI</sequence>
<dbReference type="Pfam" id="PF04577">
    <property type="entry name" value="Glyco_transf_61"/>
    <property type="match status" value="1"/>
</dbReference>
<organism evidence="2 3">
    <name type="scientific">Pseudopedobacter beijingensis</name>
    <dbReference type="NCBI Taxonomy" id="1207056"/>
    <lineage>
        <taxon>Bacteria</taxon>
        <taxon>Pseudomonadati</taxon>
        <taxon>Bacteroidota</taxon>
        <taxon>Sphingobacteriia</taxon>
        <taxon>Sphingobacteriales</taxon>
        <taxon>Sphingobacteriaceae</taxon>
        <taxon>Pseudopedobacter</taxon>
    </lineage>
</organism>
<dbReference type="RefSeq" id="WP_379662015.1">
    <property type="nucleotide sequence ID" value="NZ_JBHUDG010000005.1"/>
</dbReference>
<dbReference type="InterPro" id="IPR049625">
    <property type="entry name" value="Glyco_transf_61_cat"/>
</dbReference>
<evidence type="ECO:0000313" key="3">
    <source>
        <dbReference type="Proteomes" id="UP001597118"/>
    </source>
</evidence>
<evidence type="ECO:0000313" key="2">
    <source>
        <dbReference type="EMBL" id="MFD1629637.1"/>
    </source>
</evidence>
<dbReference type="Proteomes" id="UP001597118">
    <property type="component" value="Unassembled WGS sequence"/>
</dbReference>
<name>A0ABW4IB50_9SPHI</name>
<comment type="caution">
    <text evidence="2">The sequence shown here is derived from an EMBL/GenBank/DDBJ whole genome shotgun (WGS) entry which is preliminary data.</text>
</comment>
<protein>
    <submittedName>
        <fullName evidence="2">Glycosyltransferase family 61 protein</fullName>
    </submittedName>
</protein>
<proteinExistence type="predicted"/>
<reference evidence="3" key="1">
    <citation type="journal article" date="2019" name="Int. J. Syst. Evol. Microbiol.">
        <title>The Global Catalogue of Microorganisms (GCM) 10K type strain sequencing project: providing services to taxonomists for standard genome sequencing and annotation.</title>
        <authorList>
            <consortium name="The Broad Institute Genomics Platform"/>
            <consortium name="The Broad Institute Genome Sequencing Center for Infectious Disease"/>
            <person name="Wu L."/>
            <person name="Ma J."/>
        </authorList>
    </citation>
    <scope>NUCLEOTIDE SEQUENCE [LARGE SCALE GENOMIC DNA]</scope>
    <source>
        <strain evidence="3">CCUG 53762</strain>
    </source>
</reference>
<gene>
    <name evidence="2" type="ORF">ACFSAH_07110</name>
</gene>
<dbReference type="EMBL" id="JBHUDG010000005">
    <property type="protein sequence ID" value="MFD1629637.1"/>
    <property type="molecule type" value="Genomic_DNA"/>
</dbReference>
<keyword evidence="3" id="KW-1185">Reference proteome</keyword>
<feature type="domain" description="Glycosyltransferase 61 catalytic" evidence="1">
    <location>
        <begin position="184"/>
        <end position="372"/>
    </location>
</feature>